<dbReference type="SMART" id="SM00249">
    <property type="entry name" value="PHD"/>
    <property type="match status" value="1"/>
</dbReference>
<organism evidence="13 14">
    <name type="scientific">Zingiber officinale</name>
    <name type="common">Ginger</name>
    <name type="synonym">Amomum zingiber</name>
    <dbReference type="NCBI Taxonomy" id="94328"/>
    <lineage>
        <taxon>Eukaryota</taxon>
        <taxon>Viridiplantae</taxon>
        <taxon>Streptophyta</taxon>
        <taxon>Embryophyta</taxon>
        <taxon>Tracheophyta</taxon>
        <taxon>Spermatophyta</taxon>
        <taxon>Magnoliopsida</taxon>
        <taxon>Liliopsida</taxon>
        <taxon>Zingiberales</taxon>
        <taxon>Zingiberaceae</taxon>
        <taxon>Zingiber</taxon>
    </lineage>
</organism>
<dbReference type="CDD" id="cd15519">
    <property type="entry name" value="PHD1_Lid2p_like"/>
    <property type="match status" value="1"/>
</dbReference>
<keyword evidence="5" id="KW-0862">Zinc</keyword>
<feature type="region of interest" description="Disordered" evidence="10">
    <location>
        <begin position="243"/>
        <end position="266"/>
    </location>
</feature>
<dbReference type="PANTHER" id="PTHR47162:SF10">
    <property type="entry name" value="METHYL-CPG-BINDING DOMAIN-CONTAINING PROTEIN 9 ISOFORM X1"/>
    <property type="match status" value="1"/>
</dbReference>
<evidence type="ECO:0000259" key="12">
    <source>
        <dbReference type="PROSITE" id="PS50016"/>
    </source>
</evidence>
<dbReference type="InterPro" id="IPR003889">
    <property type="entry name" value="FYrich_C"/>
</dbReference>
<dbReference type="PROSITE" id="PS01359">
    <property type="entry name" value="ZF_PHD_1"/>
    <property type="match status" value="1"/>
</dbReference>
<feature type="compositionally biased region" description="Basic and acidic residues" evidence="10">
    <location>
        <begin position="1407"/>
        <end position="1416"/>
    </location>
</feature>
<keyword evidence="8" id="KW-0539">Nucleus</keyword>
<evidence type="ECO:0000256" key="3">
    <source>
        <dbReference type="ARBA" id="ARBA00022723"/>
    </source>
</evidence>
<feature type="transmembrane region" description="Helical" evidence="11">
    <location>
        <begin position="2491"/>
        <end position="2514"/>
    </location>
</feature>
<dbReference type="SUPFAM" id="SSF51735">
    <property type="entry name" value="NAD(P)-binding Rossmann-fold domains"/>
    <property type="match status" value="1"/>
</dbReference>
<gene>
    <name evidence="13" type="ORF">ZIOFF_012498</name>
</gene>
<evidence type="ECO:0000256" key="7">
    <source>
        <dbReference type="ARBA" id="ARBA00023125"/>
    </source>
</evidence>
<dbReference type="Gene3D" id="3.40.50.720">
    <property type="entry name" value="NAD(P)-binding Rossmann-like Domain"/>
    <property type="match status" value="1"/>
</dbReference>
<keyword evidence="11" id="KW-0472">Membrane</keyword>
<feature type="compositionally biased region" description="Polar residues" evidence="10">
    <location>
        <begin position="1920"/>
        <end position="1935"/>
    </location>
</feature>
<dbReference type="Proteomes" id="UP000734854">
    <property type="component" value="Unassembled WGS sequence"/>
</dbReference>
<dbReference type="Pfam" id="PF15612">
    <property type="entry name" value="WHIM1"/>
    <property type="match status" value="1"/>
</dbReference>
<dbReference type="Gene3D" id="3.30.160.360">
    <property type="match status" value="1"/>
</dbReference>
<keyword evidence="7" id="KW-0238">DNA-binding</keyword>
<dbReference type="EMBL" id="JACMSC010000003">
    <property type="protein sequence ID" value="KAG6530275.1"/>
    <property type="molecule type" value="Genomic_DNA"/>
</dbReference>
<feature type="region of interest" description="Disordered" evidence="10">
    <location>
        <begin position="1281"/>
        <end position="1302"/>
    </location>
</feature>
<dbReference type="InterPro" id="IPR019786">
    <property type="entry name" value="Zinc_finger_PHD-type_CS"/>
</dbReference>
<dbReference type="PROSITE" id="PS51542">
    <property type="entry name" value="FYRN"/>
    <property type="match status" value="1"/>
</dbReference>
<evidence type="ECO:0000256" key="4">
    <source>
        <dbReference type="ARBA" id="ARBA00022771"/>
    </source>
</evidence>
<dbReference type="PROSITE" id="PS50016">
    <property type="entry name" value="ZF_PHD_2"/>
    <property type="match status" value="1"/>
</dbReference>
<dbReference type="InterPro" id="IPR036291">
    <property type="entry name" value="NAD(P)-bd_dom_sf"/>
</dbReference>
<keyword evidence="11" id="KW-1133">Transmembrane helix</keyword>
<dbReference type="GO" id="GO:0003677">
    <property type="term" value="F:DNA binding"/>
    <property type="evidence" value="ECO:0007669"/>
    <property type="project" value="UniProtKB-KW"/>
</dbReference>
<evidence type="ECO:0000256" key="10">
    <source>
        <dbReference type="SAM" id="MobiDB-lite"/>
    </source>
</evidence>
<evidence type="ECO:0000256" key="8">
    <source>
        <dbReference type="ARBA" id="ARBA00023242"/>
    </source>
</evidence>
<protein>
    <recommendedName>
        <fullName evidence="12">PHD-type domain-containing protein</fullName>
    </recommendedName>
</protein>
<sequence length="2565" mass="285817">MKSNFTCSEVAEKSDVSGLVHRSLLRRRKRDLARTWTLTSSSENQDSMRASCGGEPSSDTEVMDSQFIDFRRFLRASNAYAEENNGHGSRNLICWLPVQYEDFYVISFGRIDLRTTYHDSSQIWPVGYRSVWHDEITGSLFECEVSDGGNAGPVFKVRRHSCSASPLPVGETVLYNNSRKSDAPETTESSMNFESTLEQDDDILMLLSDPTYADQEMISCFSSNFHGISHESSMHIDAHEQHAIHHADNRSEEFEDSSKRTAPRDDIGDFYVEGRSPLSVWRMVSQTLVDSCQETYRQSGSLKFFCRHSCQIPKYFADGKQKSLDYSSSLAKFCSSAGPMNIPEVIQSAIELDSSCKSLAEWLNQDRFGLDMGFVQEVIETFPESHACAGYQFLINKIDVLKSMTVASGALLAVQRNGGRGKDKVPPYGLYRRPTLSQLQDFTAEHQLSERQPPPGKPCSRRLPPELVGDVYQIWDFFWRFYEILGLNEPPLLEELMEELIDPWPIDSKYMEREKLEREIKDHRELVAKPCNTLNSQNSLPTSGADTSTQDVSPFMFVPNETASAREAVQAKLASRTYGRCTGVKLTEVHTSLLKILIGEILGKVAFYVDPNSDARESRSRRGRKKDLESMVTAKDSKTDVLLANQLTWPDLARRYILAVLSMNFVIDSPDIFAREGQKLIRCLQGDGGVLCGSLSGVAGMEADAVLLAEAEMQITDSRKQERKILTVEHKDSVADGTSEPVVHGKNLPEWALPLEPVKKLPTNVGTRIRKCIYDALERNPPEWAKKVLEHSISKEVYKGNASGPTKKAVLSVLAEASGGKYLHRPEKISKEKNPISLSDAVMKRCRMVLRHALSADEGKVFCNLLGSPMANVNDNEDEGILGFPAMVSRPLDFRTIDLRLAFGAYGTSHEAFLEDVRERSHEELLPLVPHEADYLVGEVSFREDTSREVVRKFCRVPRADQHADQDVWHNISIAYKDCSDMMQLVEELSDNFESVYEKELSHCLHSNVQYPEVDLRSVTKPTESTSIYTSMSLFSSFRKKSPFPGVPFKYLRIQYTVSRCSSYELTDYTHCESNAWVLTFLEKIDDLAGADSLDPVKQKELYDILATSEMLKAPWEEGVCKVCGIDKDDDSVLLCDTCDSEYHTYCLNPPLARIPEGNWYCPSCIKIQSKKQDWNHHTQVSKNCERRYLGEGNRNFQEALNQLTCTMEEREYWDYSIEERILLLKFLCDEVLNTVLIREHLDQCNEKSNDLQQKLRAIVMDWKSLKVKEEILSLNIARESANKSNKPGDGAREEEEGNASARLAECQHIVSDTPINADPGNVPETSTIESVLGQDGRNDFSENVDQFSMSMIDAHSDHNRKIEIQSGDQHTSDKCAVAGNVLPNATLDKANQIKQDKGLPLASSDQESKKAREESIVGFDNGTAQRGLLADESSNLERPHVTQNMETTAVVFTHVDTCRGSIMGTHGGTTQDNNISRTKWVMSASTELLSSNQGDVNQGNTNEVHATSINDLELDALKNQISDVESSISSIESQLMMTSLRRDFLGRDSFGRLYWVICRPGMHPWLVADGSMMVPQEKNRMEELSQRKGSDLVDMVSPCLAPTSGPGGSDACSTSACDSQKFSYCSFSLYETDNDIQEIVSWLSNADQKEKELKENILQWQRLLHQVSRILPNDSHPTIKSSNSKDCVAYRDLTTKAAMILEAKYGPFLELETIDLKKKGKKGKPSHEERMFRCECLEPVWPSRYHCFSCHQTFSTSVELDGHNEGRCTRNSAGSDESKENIDQSKVKGTRPENIRGKENHDEVDLRDASKKNLEINSSCIRLSRTTCPYDIDIISKRFIVKNSNKELVQEIGLIGSNGVPSFVPSPTFSVEVLNQSLKSDISVSAGLPFSSGGQSLPSMGMGGTRLNVSEDEVRRGNGQASTSQNSLGNANDEQSQRIKRSGRGIGNEEEASSMSISIQHSVISSGYIVPESSLRPVVGKTSEILKQLKINLLDMEAALPVEALRPSKTMLQKRCEWRAFVKLLESIFEMVQATTLLEGMIKMEYLKNGWWYWSSQTAAARTSTVASLALRIYTLDDCLIYIKNQDSGSNTIESDPKPTIKAGRKRKDMDAWDKVSVGWIIQKLSKCGNFRDDNISAGSAHGAIVLIRPDPTRFGIIEVRMPVAGATHCRSAGLLRCGRSFSTESNRADAPPKVDEAETIRASPPPSEKLLVLGGNGFIGSHVCKEALEQGVLVSSLSRSGRTSIHEPWVDQVEWHQGNLLAPESWKDVLNNVSSVISCVGGFGSQSHMYKINGTANINAIRAAAEKGTPSFVGVKRFVYVSAADFGPVNYLLQGYFEGKRAAEAELSDSQTRFCTRNTPSWEYEDTSRPNRITVREGVILRPGFVHGTRRVGNMKIPLGLIGSPLEKVLQHVKPLSSIPVVGPLFTPPVNVTSLAKVAVRAATDPVFPPGIVDVYGILHYGERNSSYTLNTYNTMIPSSSLQSWSSPLPYLFGALAAMVGLITIALIVLACTRSKSPDRDPESPCPQQVVILPLDMEPKIVVIMAGDDFPKFIAKPLVGLKI</sequence>
<dbReference type="GO" id="GO:0005634">
    <property type="term" value="C:nucleus"/>
    <property type="evidence" value="ECO:0007669"/>
    <property type="project" value="UniProtKB-SubCell"/>
</dbReference>
<name>A0A8J5I9Y9_ZINOF</name>
<comment type="subcellular location">
    <subcellularLocation>
        <location evidence="1">Nucleus</location>
    </subcellularLocation>
</comment>
<evidence type="ECO:0000256" key="6">
    <source>
        <dbReference type="ARBA" id="ARBA00023117"/>
    </source>
</evidence>
<evidence type="ECO:0000256" key="5">
    <source>
        <dbReference type="ARBA" id="ARBA00022833"/>
    </source>
</evidence>
<evidence type="ECO:0000256" key="2">
    <source>
        <dbReference type="ARBA" id="ARBA00022679"/>
    </source>
</evidence>
<dbReference type="PROSITE" id="PS51543">
    <property type="entry name" value="FYRC"/>
    <property type="match status" value="1"/>
</dbReference>
<proteinExistence type="predicted"/>
<accession>A0A8J5I9Y9</accession>
<keyword evidence="14" id="KW-1185">Reference proteome</keyword>
<dbReference type="Gene3D" id="1.20.920.10">
    <property type="entry name" value="Bromodomain-like"/>
    <property type="match status" value="1"/>
</dbReference>
<keyword evidence="2" id="KW-0808">Transferase</keyword>
<evidence type="ECO:0000256" key="1">
    <source>
        <dbReference type="ARBA" id="ARBA00004123"/>
    </source>
</evidence>
<dbReference type="InterPro" id="IPR036427">
    <property type="entry name" value="Bromodomain-like_sf"/>
</dbReference>
<dbReference type="InterPro" id="IPR013083">
    <property type="entry name" value="Znf_RING/FYVE/PHD"/>
</dbReference>
<reference evidence="13 14" key="1">
    <citation type="submission" date="2020-08" db="EMBL/GenBank/DDBJ databases">
        <title>Plant Genome Project.</title>
        <authorList>
            <person name="Zhang R.-G."/>
        </authorList>
    </citation>
    <scope>NUCLEOTIDE SEQUENCE [LARGE SCALE GENOMIC DNA]</scope>
    <source>
        <tissue evidence="13">Rhizome</tissue>
    </source>
</reference>
<feature type="region of interest" description="Disordered" evidence="10">
    <location>
        <begin position="1397"/>
        <end position="1425"/>
    </location>
</feature>
<evidence type="ECO:0000313" key="13">
    <source>
        <dbReference type="EMBL" id="KAG6530275.1"/>
    </source>
</evidence>
<dbReference type="InterPro" id="IPR011011">
    <property type="entry name" value="Znf_FYVE_PHD"/>
</dbReference>
<keyword evidence="3" id="KW-0479">Metal-binding</keyword>
<feature type="compositionally biased region" description="Basic and acidic residues" evidence="10">
    <location>
        <begin position="1777"/>
        <end position="1803"/>
    </location>
</feature>
<evidence type="ECO:0000256" key="11">
    <source>
        <dbReference type="SAM" id="Phobius"/>
    </source>
</evidence>
<dbReference type="GO" id="GO:0140993">
    <property type="term" value="F:histone modifying activity"/>
    <property type="evidence" value="ECO:0007669"/>
    <property type="project" value="UniProtKB-ARBA"/>
</dbReference>
<dbReference type="InterPro" id="IPR016040">
    <property type="entry name" value="NAD(P)-bd_dom"/>
</dbReference>
<feature type="region of interest" description="Disordered" evidence="10">
    <location>
        <begin position="1914"/>
        <end position="1952"/>
    </location>
</feature>
<feature type="region of interest" description="Disordered" evidence="10">
    <location>
        <begin position="1769"/>
        <end position="1803"/>
    </location>
</feature>
<dbReference type="InterPro" id="IPR028942">
    <property type="entry name" value="WHIM1_dom"/>
</dbReference>
<dbReference type="Gene3D" id="3.30.40.10">
    <property type="entry name" value="Zinc/RING finger domain, C3HC4 (zinc finger)"/>
    <property type="match status" value="1"/>
</dbReference>
<keyword evidence="6" id="KW-0103">Bromodomain</keyword>
<keyword evidence="11" id="KW-0812">Transmembrane</keyword>
<comment type="caution">
    <text evidence="13">The sequence shown here is derived from an EMBL/GenBank/DDBJ whole genome shotgun (WGS) entry which is preliminary data.</text>
</comment>
<dbReference type="GO" id="GO:0016740">
    <property type="term" value="F:transferase activity"/>
    <property type="evidence" value="ECO:0007669"/>
    <property type="project" value="UniProtKB-KW"/>
</dbReference>
<dbReference type="GO" id="GO:0000785">
    <property type="term" value="C:chromatin"/>
    <property type="evidence" value="ECO:0007669"/>
    <property type="project" value="UniProtKB-ARBA"/>
</dbReference>
<keyword evidence="4 9" id="KW-0863">Zinc-finger</keyword>
<dbReference type="InterPro" id="IPR003888">
    <property type="entry name" value="FYrich_N"/>
</dbReference>
<dbReference type="Pfam" id="PF00628">
    <property type="entry name" value="PHD"/>
    <property type="match status" value="1"/>
</dbReference>
<dbReference type="Pfam" id="PF13460">
    <property type="entry name" value="NAD_binding_10"/>
    <property type="match status" value="1"/>
</dbReference>
<dbReference type="PANTHER" id="PTHR47162">
    <property type="entry name" value="OS02G0192300 PROTEIN"/>
    <property type="match status" value="1"/>
</dbReference>
<evidence type="ECO:0000256" key="9">
    <source>
        <dbReference type="PROSITE-ProRule" id="PRU00146"/>
    </source>
</evidence>
<dbReference type="GO" id="GO:0008270">
    <property type="term" value="F:zinc ion binding"/>
    <property type="evidence" value="ECO:0007669"/>
    <property type="project" value="UniProtKB-KW"/>
</dbReference>
<evidence type="ECO:0000313" key="14">
    <source>
        <dbReference type="Proteomes" id="UP000734854"/>
    </source>
</evidence>
<dbReference type="InterPro" id="IPR001965">
    <property type="entry name" value="Znf_PHD"/>
</dbReference>
<feature type="domain" description="PHD-type" evidence="12">
    <location>
        <begin position="1118"/>
        <end position="1168"/>
    </location>
</feature>
<dbReference type="SUPFAM" id="SSF57903">
    <property type="entry name" value="FYVE/PHD zinc finger"/>
    <property type="match status" value="1"/>
</dbReference>
<dbReference type="InterPro" id="IPR019787">
    <property type="entry name" value="Znf_PHD-finger"/>
</dbReference>